<evidence type="ECO:0008006" key="3">
    <source>
        <dbReference type="Google" id="ProtNLM"/>
    </source>
</evidence>
<dbReference type="STRING" id="1848.SAMN05443637_104216"/>
<dbReference type="RefSeq" id="WP_143172013.1">
    <property type="nucleotide sequence ID" value="NZ_FRAP01000004.1"/>
</dbReference>
<gene>
    <name evidence="1" type="ORF">SAMN05443637_104216</name>
</gene>
<keyword evidence="2" id="KW-1185">Reference proteome</keyword>
<name>A0A1M6R7D3_PSETH</name>
<reference evidence="1 2" key="1">
    <citation type="submission" date="2016-11" db="EMBL/GenBank/DDBJ databases">
        <authorList>
            <person name="Jaros S."/>
            <person name="Januszkiewicz K."/>
            <person name="Wedrychowicz H."/>
        </authorList>
    </citation>
    <scope>NUCLEOTIDE SEQUENCE [LARGE SCALE GENOMIC DNA]</scope>
    <source>
        <strain evidence="1 2">DSM 43832</strain>
    </source>
</reference>
<protein>
    <recommendedName>
        <fullName evidence="3">Molecular chaperone DnaJ</fullName>
    </recommendedName>
</protein>
<evidence type="ECO:0000313" key="1">
    <source>
        <dbReference type="EMBL" id="SHK28248.1"/>
    </source>
</evidence>
<dbReference type="OrthoDB" id="3569687at2"/>
<dbReference type="Proteomes" id="UP000184363">
    <property type="component" value="Unassembled WGS sequence"/>
</dbReference>
<dbReference type="EMBL" id="FRAP01000004">
    <property type="protein sequence ID" value="SHK28248.1"/>
    <property type="molecule type" value="Genomic_DNA"/>
</dbReference>
<evidence type="ECO:0000313" key="2">
    <source>
        <dbReference type="Proteomes" id="UP000184363"/>
    </source>
</evidence>
<sequence>MFRRNDRPSPAPDEAAFAARNAATQGFLALDDEQRAAAEAVRVADEIAGEPRLRAQWEQVSAQCDRATEAYLAATQQYPLDGSAPVTGSKEADEKALREIQAARQAITRFRAQHAREIDEADMLIRNLPQAIQKARVALVDADKAITQAERAGYPSRRATEMLVEAVRAETGIDSAAGLRDRHAAAQRTIELARAAAKLAEEAPKTAASVQSALRSVRTRREAALTKIEGIEPALSALRREFSEPCSRDLVDAEKVARAAVAEATAALDEAERFAGTGEWDDAADAVARARGELGRAEERVKATTDRLTHLREVKADPSKEAADTRFVLRDAQRLVVDRGLVDRFGPILDAQAVRLENAQARLTGVHPDYWFYLTELRGIRERVRAVVDEVRGLQRR</sequence>
<accession>A0A1M6R7D3</accession>
<organism evidence="1 2">
    <name type="scientific">Pseudonocardia thermophila</name>
    <dbReference type="NCBI Taxonomy" id="1848"/>
    <lineage>
        <taxon>Bacteria</taxon>
        <taxon>Bacillati</taxon>
        <taxon>Actinomycetota</taxon>
        <taxon>Actinomycetes</taxon>
        <taxon>Pseudonocardiales</taxon>
        <taxon>Pseudonocardiaceae</taxon>
        <taxon>Pseudonocardia</taxon>
    </lineage>
</organism>
<dbReference type="AlphaFoldDB" id="A0A1M6R7D3"/>
<proteinExistence type="predicted"/>